<name>A0ABS2U3H0_9ACTN</name>
<dbReference type="SUPFAM" id="SSF49503">
    <property type="entry name" value="Cupredoxins"/>
    <property type="match status" value="1"/>
</dbReference>
<dbReference type="Proteomes" id="UP000749040">
    <property type="component" value="Unassembled WGS sequence"/>
</dbReference>
<dbReference type="InterPro" id="IPR008972">
    <property type="entry name" value="Cupredoxin"/>
</dbReference>
<evidence type="ECO:0000313" key="3">
    <source>
        <dbReference type="EMBL" id="MBM9509075.1"/>
    </source>
</evidence>
<keyword evidence="4" id="KW-1185">Reference proteome</keyword>
<evidence type="ECO:0000256" key="2">
    <source>
        <dbReference type="SAM" id="SignalP"/>
    </source>
</evidence>
<evidence type="ECO:0000313" key="4">
    <source>
        <dbReference type="Proteomes" id="UP000749040"/>
    </source>
</evidence>
<evidence type="ECO:0008006" key="5">
    <source>
        <dbReference type="Google" id="ProtNLM"/>
    </source>
</evidence>
<dbReference type="PROSITE" id="PS51257">
    <property type="entry name" value="PROKAR_LIPOPROTEIN"/>
    <property type="match status" value="1"/>
</dbReference>
<protein>
    <recommendedName>
        <fullName evidence="5">EfeO-type cupredoxin-like domain-containing protein</fullName>
    </recommendedName>
</protein>
<feature type="chain" id="PRO_5047211473" description="EfeO-type cupredoxin-like domain-containing protein" evidence="2">
    <location>
        <begin position="20"/>
        <end position="137"/>
    </location>
</feature>
<proteinExistence type="predicted"/>
<dbReference type="RefSeq" id="WP_205361690.1">
    <property type="nucleotide sequence ID" value="NZ_JADKYB010000022.1"/>
</dbReference>
<sequence length="137" mass="13904">MARKTLVSTAAALALAALALTGCSSSSSSDSPGSAGSSGSPGASQSAGSAATDSISITIANGKISPKPAVHQVHLGDQLQLTVTSDKPDEAHLHGYDKEIELQPGKPGTISVKADIPGIFEFETHKSNLQLLQIEVK</sequence>
<evidence type="ECO:0000256" key="1">
    <source>
        <dbReference type="SAM" id="MobiDB-lite"/>
    </source>
</evidence>
<keyword evidence="2" id="KW-0732">Signal</keyword>
<dbReference type="Gene3D" id="2.60.40.420">
    <property type="entry name" value="Cupredoxins - blue copper proteins"/>
    <property type="match status" value="1"/>
</dbReference>
<organism evidence="3 4">
    <name type="scientific">Actinacidiphila acididurans</name>
    <dbReference type="NCBI Taxonomy" id="2784346"/>
    <lineage>
        <taxon>Bacteria</taxon>
        <taxon>Bacillati</taxon>
        <taxon>Actinomycetota</taxon>
        <taxon>Actinomycetes</taxon>
        <taxon>Kitasatosporales</taxon>
        <taxon>Streptomycetaceae</taxon>
        <taxon>Actinacidiphila</taxon>
    </lineage>
</organism>
<reference evidence="3 4" key="1">
    <citation type="submission" date="2021-01" db="EMBL/GenBank/DDBJ databases">
        <title>Streptomyces acididurans sp. nov., isolated from a peat swamp forest soil.</title>
        <authorList>
            <person name="Chantavorakit T."/>
            <person name="Duangmal K."/>
        </authorList>
    </citation>
    <scope>NUCLEOTIDE SEQUENCE [LARGE SCALE GENOMIC DNA]</scope>
    <source>
        <strain evidence="3 4">KK5PA1</strain>
    </source>
</reference>
<gene>
    <name evidence="3" type="ORF">ITX44_31925</name>
</gene>
<feature type="signal peptide" evidence="2">
    <location>
        <begin position="1"/>
        <end position="19"/>
    </location>
</feature>
<feature type="region of interest" description="Disordered" evidence="1">
    <location>
        <begin position="26"/>
        <end position="51"/>
    </location>
</feature>
<comment type="caution">
    <text evidence="3">The sequence shown here is derived from an EMBL/GenBank/DDBJ whole genome shotgun (WGS) entry which is preliminary data.</text>
</comment>
<dbReference type="EMBL" id="JADKYB010000022">
    <property type="protein sequence ID" value="MBM9509075.1"/>
    <property type="molecule type" value="Genomic_DNA"/>
</dbReference>
<accession>A0ABS2U3H0</accession>